<dbReference type="InterPro" id="IPR023214">
    <property type="entry name" value="HAD_sf"/>
</dbReference>
<dbReference type="InterPro" id="IPR006439">
    <property type="entry name" value="HAD-SF_hydro_IA"/>
</dbReference>
<dbReference type="PANTHER" id="PTHR43434:SF1">
    <property type="entry name" value="PHOSPHOGLYCOLATE PHOSPHATASE"/>
    <property type="match status" value="1"/>
</dbReference>
<dbReference type="Gene3D" id="1.10.150.240">
    <property type="entry name" value="Putative phosphatase, domain 2"/>
    <property type="match status" value="1"/>
</dbReference>
<protein>
    <submittedName>
        <fullName evidence="1">Phosphatase</fullName>
    </submittedName>
</protein>
<evidence type="ECO:0000313" key="1">
    <source>
        <dbReference type="EMBL" id="GKT05629.1"/>
    </source>
</evidence>
<name>A0ABQ5JPV5_9LACO</name>
<dbReference type="InterPro" id="IPR036412">
    <property type="entry name" value="HAD-like_sf"/>
</dbReference>
<dbReference type="RefSeq" id="WP_407883023.1">
    <property type="nucleotide sequence ID" value="NZ_BQXO01000002.1"/>
</dbReference>
<gene>
    <name evidence="1" type="ORF">JCM31185_09170</name>
</gene>
<dbReference type="EMBL" id="BQXO01000002">
    <property type="protein sequence ID" value="GKT05629.1"/>
    <property type="molecule type" value="Genomic_DNA"/>
</dbReference>
<reference evidence="1 2" key="1">
    <citation type="submission" date="2022-03" db="EMBL/GenBank/DDBJ databases">
        <title>Draft genome sequence of Furfurilactobacillus curtus JCM 31185.</title>
        <authorList>
            <person name="Suzuki S."/>
            <person name="Endo A."/>
            <person name="Kajikawa A."/>
        </authorList>
    </citation>
    <scope>NUCLEOTIDE SEQUENCE [LARGE SCALE GENOMIC DNA]</scope>
    <source>
        <strain evidence="1 2">JCM 31185</strain>
    </source>
</reference>
<dbReference type="SFLD" id="SFLDG01135">
    <property type="entry name" value="C1.5.6:_HAD__Beta-PGM__Phospha"/>
    <property type="match status" value="1"/>
</dbReference>
<dbReference type="Gene3D" id="3.40.50.1000">
    <property type="entry name" value="HAD superfamily/HAD-like"/>
    <property type="match status" value="1"/>
</dbReference>
<dbReference type="SFLD" id="SFLDG01129">
    <property type="entry name" value="C1.5:_HAD__Beta-PGM__Phosphata"/>
    <property type="match status" value="1"/>
</dbReference>
<proteinExistence type="predicted"/>
<organism evidence="1 2">
    <name type="scientific">Furfurilactobacillus curtus</name>
    <dbReference type="NCBI Taxonomy" id="1746200"/>
    <lineage>
        <taxon>Bacteria</taxon>
        <taxon>Bacillati</taxon>
        <taxon>Bacillota</taxon>
        <taxon>Bacilli</taxon>
        <taxon>Lactobacillales</taxon>
        <taxon>Lactobacillaceae</taxon>
        <taxon>Furfurilactobacillus</taxon>
    </lineage>
</organism>
<dbReference type="Pfam" id="PF13419">
    <property type="entry name" value="HAD_2"/>
    <property type="match status" value="1"/>
</dbReference>
<sequence length="210" mass="23531">MQNFLFDVDGTLLDSEKMYMLAMQQALDETGRHFEYERLAQTFGTTGKIAFQQLGIPDDEIPGLIDIWQNYTKSTYDTMRIYPGIEAVLQQLHENPRLTTAIVTSKLAPEYQRDLVTNFPLDQFMDGHVTADEVQRGKPAPDSLQLALAKLKLMPNQTIYIGDTIYDLQAAHAAGLTFGLATWGGPKAQSLIRDSDEVLDQPHDLLNLIG</sequence>
<dbReference type="PANTHER" id="PTHR43434">
    <property type="entry name" value="PHOSPHOGLYCOLATE PHOSPHATASE"/>
    <property type="match status" value="1"/>
</dbReference>
<accession>A0ABQ5JPV5</accession>
<dbReference type="InterPro" id="IPR050155">
    <property type="entry name" value="HAD-like_hydrolase_sf"/>
</dbReference>
<dbReference type="Proteomes" id="UP001628078">
    <property type="component" value="Unassembled WGS sequence"/>
</dbReference>
<dbReference type="InterPro" id="IPR023198">
    <property type="entry name" value="PGP-like_dom2"/>
</dbReference>
<evidence type="ECO:0000313" key="2">
    <source>
        <dbReference type="Proteomes" id="UP001628078"/>
    </source>
</evidence>
<dbReference type="SFLD" id="SFLDS00003">
    <property type="entry name" value="Haloacid_Dehalogenase"/>
    <property type="match status" value="1"/>
</dbReference>
<dbReference type="SUPFAM" id="SSF56784">
    <property type="entry name" value="HAD-like"/>
    <property type="match status" value="1"/>
</dbReference>
<dbReference type="PRINTS" id="PR00413">
    <property type="entry name" value="HADHALOGNASE"/>
</dbReference>
<keyword evidence="2" id="KW-1185">Reference proteome</keyword>
<dbReference type="InterPro" id="IPR041492">
    <property type="entry name" value="HAD_2"/>
</dbReference>
<comment type="caution">
    <text evidence="1">The sequence shown here is derived from an EMBL/GenBank/DDBJ whole genome shotgun (WGS) entry which is preliminary data.</text>
</comment>
<dbReference type="NCBIfam" id="TIGR01549">
    <property type="entry name" value="HAD-SF-IA-v1"/>
    <property type="match status" value="1"/>
</dbReference>
<dbReference type="NCBIfam" id="TIGR01509">
    <property type="entry name" value="HAD-SF-IA-v3"/>
    <property type="match status" value="1"/>
</dbReference>